<accession>A0A1A9GJ81</accession>
<reference evidence="6 7" key="1">
    <citation type="submission" date="2016-03" db="EMBL/GenBank/DDBJ databases">
        <title>Complete genome sequence of a soil Actinobacterium, Nocardioides dokdonensis FR1436.</title>
        <authorList>
            <person name="Kwon S.-K."/>
            <person name="Kim K."/>
            <person name="Kim J.F."/>
        </authorList>
    </citation>
    <scope>NUCLEOTIDE SEQUENCE [LARGE SCALE GENOMIC DNA]</scope>
    <source>
        <strain evidence="6 7">FR1436</strain>
    </source>
</reference>
<dbReference type="PANTHER" id="PTHR30085:SF6">
    <property type="entry name" value="ABC TRANSPORTER GLUTAMINE-BINDING PROTEIN GLNH"/>
    <property type="match status" value="1"/>
</dbReference>
<dbReference type="OrthoDB" id="9807888at2"/>
<dbReference type="SUPFAM" id="SSF53850">
    <property type="entry name" value="Periplasmic binding protein-like II"/>
    <property type="match status" value="1"/>
</dbReference>
<feature type="chain" id="PRO_5008388382" evidence="4">
    <location>
        <begin position="24"/>
        <end position="293"/>
    </location>
</feature>
<proteinExistence type="inferred from homology"/>
<dbReference type="GO" id="GO:0005576">
    <property type="term" value="C:extracellular region"/>
    <property type="evidence" value="ECO:0007669"/>
    <property type="project" value="TreeGrafter"/>
</dbReference>
<dbReference type="KEGG" id="ndk:I601_1884"/>
<evidence type="ECO:0000259" key="5">
    <source>
        <dbReference type="SMART" id="SM00062"/>
    </source>
</evidence>
<evidence type="ECO:0000256" key="1">
    <source>
        <dbReference type="ARBA" id="ARBA00010333"/>
    </source>
</evidence>
<dbReference type="Pfam" id="PF00497">
    <property type="entry name" value="SBP_bac_3"/>
    <property type="match status" value="1"/>
</dbReference>
<gene>
    <name evidence="6" type="primary">glnH_3</name>
    <name evidence="6" type="ORF">I601_1884</name>
</gene>
<keyword evidence="3 4" id="KW-0732">Signal</keyword>
<dbReference type="STRING" id="1300347.I601_1884"/>
<evidence type="ECO:0000256" key="3">
    <source>
        <dbReference type="ARBA" id="ARBA00022729"/>
    </source>
</evidence>
<dbReference type="PANTHER" id="PTHR30085">
    <property type="entry name" value="AMINO ACID ABC TRANSPORTER PERMEASE"/>
    <property type="match status" value="1"/>
</dbReference>
<dbReference type="InterPro" id="IPR001638">
    <property type="entry name" value="Solute-binding_3/MltF_N"/>
</dbReference>
<keyword evidence="7" id="KW-1185">Reference proteome</keyword>
<evidence type="ECO:0000256" key="2">
    <source>
        <dbReference type="ARBA" id="ARBA00022448"/>
    </source>
</evidence>
<dbReference type="SMART" id="SM00062">
    <property type="entry name" value="PBPb"/>
    <property type="match status" value="1"/>
</dbReference>
<feature type="signal peptide" evidence="4">
    <location>
        <begin position="1"/>
        <end position="23"/>
    </location>
</feature>
<organism evidence="6 7">
    <name type="scientific">Nocardioides dokdonensis FR1436</name>
    <dbReference type="NCBI Taxonomy" id="1300347"/>
    <lineage>
        <taxon>Bacteria</taxon>
        <taxon>Bacillati</taxon>
        <taxon>Actinomycetota</taxon>
        <taxon>Actinomycetes</taxon>
        <taxon>Propionibacteriales</taxon>
        <taxon>Nocardioidaceae</taxon>
        <taxon>Nocardioides</taxon>
    </lineage>
</organism>
<dbReference type="GO" id="GO:0006865">
    <property type="term" value="P:amino acid transport"/>
    <property type="evidence" value="ECO:0007669"/>
    <property type="project" value="TreeGrafter"/>
</dbReference>
<evidence type="ECO:0000313" key="6">
    <source>
        <dbReference type="EMBL" id="ANH38314.1"/>
    </source>
</evidence>
<dbReference type="CDD" id="cd13690">
    <property type="entry name" value="PBP2_GluB"/>
    <property type="match status" value="1"/>
</dbReference>
<dbReference type="AlphaFoldDB" id="A0A1A9GJ81"/>
<protein>
    <submittedName>
        <fullName evidence="6">ABC transporter glutamine-binding protein GlnH</fullName>
    </submittedName>
</protein>
<evidence type="ECO:0000256" key="4">
    <source>
        <dbReference type="SAM" id="SignalP"/>
    </source>
</evidence>
<evidence type="ECO:0000313" key="7">
    <source>
        <dbReference type="Proteomes" id="UP000077868"/>
    </source>
</evidence>
<dbReference type="EMBL" id="CP015079">
    <property type="protein sequence ID" value="ANH38314.1"/>
    <property type="molecule type" value="Genomic_DNA"/>
</dbReference>
<name>A0A1A9GJ81_9ACTN</name>
<dbReference type="PATRIC" id="fig|1300347.3.peg.1885"/>
<dbReference type="GO" id="GO:0030288">
    <property type="term" value="C:outer membrane-bounded periplasmic space"/>
    <property type="evidence" value="ECO:0007669"/>
    <property type="project" value="TreeGrafter"/>
</dbReference>
<sequence length="293" mass="31387">MRLTKFTAAFAGLVLAGSLAACGDDSSDSEPEVVTDAEFDSGTTMAKLKEAGSMTVGTKFDQPGFGLLGLEDVPEGFDVEVAKIIAGAMGIAPEDIEWKQASSDIREQVIEDGDVDMVVATYTINEERAERITFAGPYYEAGQQLMVNSDNDSIEGPEDIKDNPDMKVCSVTGSTPSEQIKEYLASDDQLVLFDIYDKCKDALGNGQVDIVTTDNVILLGYVDESDGDFKLVGEQFTEEPYGIGIAKGDVEFCEFINKTLADNEDAYVAAWEATAGEVEGTETPELPEAAPCA</sequence>
<keyword evidence="2" id="KW-0813">Transport</keyword>
<feature type="domain" description="Solute-binding protein family 3/N-terminal" evidence="5">
    <location>
        <begin position="53"/>
        <end position="278"/>
    </location>
</feature>
<dbReference type="RefSeq" id="WP_068108591.1">
    <property type="nucleotide sequence ID" value="NZ_CP015079.1"/>
</dbReference>
<dbReference type="InterPro" id="IPR051455">
    <property type="entry name" value="Bact_solute-bind_prot3"/>
</dbReference>
<dbReference type="Gene3D" id="3.40.190.10">
    <property type="entry name" value="Periplasmic binding protein-like II"/>
    <property type="match status" value="2"/>
</dbReference>
<dbReference type="PROSITE" id="PS51257">
    <property type="entry name" value="PROKAR_LIPOPROTEIN"/>
    <property type="match status" value="1"/>
</dbReference>
<comment type="similarity">
    <text evidence="1">Belongs to the bacterial solute-binding protein 3 family.</text>
</comment>
<dbReference type="Proteomes" id="UP000077868">
    <property type="component" value="Chromosome"/>
</dbReference>